<dbReference type="EMBL" id="SRLO01006583">
    <property type="protein sequence ID" value="TNN28690.1"/>
    <property type="molecule type" value="Genomic_DNA"/>
</dbReference>
<accession>A0A4Z2EJD3</accession>
<reference evidence="2 3" key="1">
    <citation type="submission" date="2019-03" db="EMBL/GenBank/DDBJ databases">
        <title>First draft genome of Liparis tanakae, snailfish: a comprehensive survey of snailfish specific genes.</title>
        <authorList>
            <person name="Kim W."/>
            <person name="Song I."/>
            <person name="Jeong J.-H."/>
            <person name="Kim D."/>
            <person name="Kim S."/>
            <person name="Ryu S."/>
            <person name="Song J.Y."/>
            <person name="Lee S.K."/>
        </authorList>
    </citation>
    <scope>NUCLEOTIDE SEQUENCE [LARGE SCALE GENOMIC DNA]</scope>
    <source>
        <tissue evidence="2">Muscle</tissue>
    </source>
</reference>
<gene>
    <name evidence="2" type="ORF">EYF80_061163</name>
</gene>
<protein>
    <submittedName>
        <fullName evidence="2">Uncharacterized protein</fullName>
    </submittedName>
</protein>
<evidence type="ECO:0000256" key="1">
    <source>
        <dbReference type="SAM" id="MobiDB-lite"/>
    </source>
</evidence>
<organism evidence="2 3">
    <name type="scientific">Liparis tanakae</name>
    <name type="common">Tanaka's snailfish</name>
    <dbReference type="NCBI Taxonomy" id="230148"/>
    <lineage>
        <taxon>Eukaryota</taxon>
        <taxon>Metazoa</taxon>
        <taxon>Chordata</taxon>
        <taxon>Craniata</taxon>
        <taxon>Vertebrata</taxon>
        <taxon>Euteleostomi</taxon>
        <taxon>Actinopterygii</taxon>
        <taxon>Neopterygii</taxon>
        <taxon>Teleostei</taxon>
        <taxon>Neoteleostei</taxon>
        <taxon>Acanthomorphata</taxon>
        <taxon>Eupercaria</taxon>
        <taxon>Perciformes</taxon>
        <taxon>Cottioidei</taxon>
        <taxon>Cottales</taxon>
        <taxon>Liparidae</taxon>
        <taxon>Liparis</taxon>
    </lineage>
</organism>
<name>A0A4Z2EJD3_9TELE</name>
<evidence type="ECO:0000313" key="3">
    <source>
        <dbReference type="Proteomes" id="UP000314294"/>
    </source>
</evidence>
<dbReference type="Proteomes" id="UP000314294">
    <property type="component" value="Unassembled WGS sequence"/>
</dbReference>
<feature type="compositionally biased region" description="Low complexity" evidence="1">
    <location>
        <begin position="84"/>
        <end position="93"/>
    </location>
</feature>
<feature type="region of interest" description="Disordered" evidence="1">
    <location>
        <begin position="81"/>
        <end position="109"/>
    </location>
</feature>
<proteinExistence type="predicted"/>
<feature type="compositionally biased region" description="Low complexity" evidence="1">
    <location>
        <begin position="11"/>
        <end position="34"/>
    </location>
</feature>
<feature type="region of interest" description="Disordered" evidence="1">
    <location>
        <begin position="1"/>
        <end position="38"/>
    </location>
</feature>
<keyword evidence="3" id="KW-1185">Reference proteome</keyword>
<comment type="caution">
    <text evidence="2">The sequence shown here is derived from an EMBL/GenBank/DDBJ whole genome shotgun (WGS) entry which is preliminary data.</text>
</comment>
<sequence>MISWGGDRQVNNHNNNNNNNNNHNNDHNNNNHNNGGVTLRLVDMDFWYRRKETSPPTPSRPDDTRARAWTSMSTLMPRVTSCSNNNNNNNNRNHSCIIGAPRTEDLKSK</sequence>
<dbReference type="AlphaFoldDB" id="A0A4Z2EJD3"/>
<evidence type="ECO:0000313" key="2">
    <source>
        <dbReference type="EMBL" id="TNN28690.1"/>
    </source>
</evidence>